<evidence type="ECO:0000313" key="2">
    <source>
        <dbReference type="EMBL" id="JAH45040.1"/>
    </source>
</evidence>
<dbReference type="AlphaFoldDB" id="A0A0E9SWK2"/>
<accession>A0A0E9SWK2</accession>
<dbReference type="EMBL" id="GBXM01063537">
    <property type="protein sequence ID" value="JAH45040.1"/>
    <property type="molecule type" value="Transcribed_RNA"/>
</dbReference>
<feature type="compositionally biased region" description="Basic residues" evidence="1">
    <location>
        <begin position="42"/>
        <end position="58"/>
    </location>
</feature>
<sequence>MKSSPKTNGCKHTDGTLPRERFQTANAEEAPGVHSTTLKFSGTKKKSNQKKTKTTMLI</sequence>
<reference evidence="2" key="1">
    <citation type="submission" date="2014-11" db="EMBL/GenBank/DDBJ databases">
        <authorList>
            <person name="Amaro Gonzalez C."/>
        </authorList>
    </citation>
    <scope>NUCLEOTIDE SEQUENCE</scope>
</reference>
<reference evidence="2" key="2">
    <citation type="journal article" date="2015" name="Fish Shellfish Immunol.">
        <title>Early steps in the European eel (Anguilla anguilla)-Vibrio vulnificus interaction in the gills: Role of the RtxA13 toxin.</title>
        <authorList>
            <person name="Callol A."/>
            <person name="Pajuelo D."/>
            <person name="Ebbesson L."/>
            <person name="Teles M."/>
            <person name="MacKenzie S."/>
            <person name="Amaro C."/>
        </authorList>
    </citation>
    <scope>NUCLEOTIDE SEQUENCE</scope>
</reference>
<protein>
    <submittedName>
        <fullName evidence="2">Uncharacterized protein</fullName>
    </submittedName>
</protein>
<proteinExistence type="predicted"/>
<name>A0A0E9SWK2_ANGAN</name>
<organism evidence="2">
    <name type="scientific">Anguilla anguilla</name>
    <name type="common">European freshwater eel</name>
    <name type="synonym">Muraena anguilla</name>
    <dbReference type="NCBI Taxonomy" id="7936"/>
    <lineage>
        <taxon>Eukaryota</taxon>
        <taxon>Metazoa</taxon>
        <taxon>Chordata</taxon>
        <taxon>Craniata</taxon>
        <taxon>Vertebrata</taxon>
        <taxon>Euteleostomi</taxon>
        <taxon>Actinopterygii</taxon>
        <taxon>Neopterygii</taxon>
        <taxon>Teleostei</taxon>
        <taxon>Anguilliformes</taxon>
        <taxon>Anguillidae</taxon>
        <taxon>Anguilla</taxon>
    </lineage>
</organism>
<feature type="region of interest" description="Disordered" evidence="1">
    <location>
        <begin position="27"/>
        <end position="58"/>
    </location>
</feature>
<evidence type="ECO:0000256" key="1">
    <source>
        <dbReference type="SAM" id="MobiDB-lite"/>
    </source>
</evidence>